<dbReference type="EMBL" id="LAZR01025060">
    <property type="protein sequence ID" value="KKL73130.1"/>
    <property type="molecule type" value="Genomic_DNA"/>
</dbReference>
<protein>
    <submittedName>
        <fullName evidence="1">Uncharacterized protein</fullName>
    </submittedName>
</protein>
<proteinExistence type="predicted"/>
<gene>
    <name evidence="1" type="ORF">LCGC14_2078020</name>
</gene>
<name>A0A0F9GUU3_9ZZZZ</name>
<evidence type="ECO:0000313" key="1">
    <source>
        <dbReference type="EMBL" id="KKL73130.1"/>
    </source>
</evidence>
<sequence>CIDTAINYNPPAAPVSILTIIFLGLSLGECAEAGARGQVPFSKKRGQGNIKALAPFEASSSLLYSHSLPVTNLKPLKMLLISPFFSAESIHHET</sequence>
<feature type="non-terminal residue" evidence="1">
    <location>
        <position position="1"/>
    </location>
</feature>
<comment type="caution">
    <text evidence="1">The sequence shown here is derived from an EMBL/GenBank/DDBJ whole genome shotgun (WGS) entry which is preliminary data.</text>
</comment>
<organism evidence="1">
    <name type="scientific">marine sediment metagenome</name>
    <dbReference type="NCBI Taxonomy" id="412755"/>
    <lineage>
        <taxon>unclassified sequences</taxon>
        <taxon>metagenomes</taxon>
        <taxon>ecological metagenomes</taxon>
    </lineage>
</organism>
<dbReference type="AlphaFoldDB" id="A0A0F9GUU3"/>
<reference evidence="1" key="1">
    <citation type="journal article" date="2015" name="Nature">
        <title>Complex archaea that bridge the gap between prokaryotes and eukaryotes.</title>
        <authorList>
            <person name="Spang A."/>
            <person name="Saw J.H."/>
            <person name="Jorgensen S.L."/>
            <person name="Zaremba-Niedzwiedzka K."/>
            <person name="Martijn J."/>
            <person name="Lind A.E."/>
            <person name="van Eijk R."/>
            <person name="Schleper C."/>
            <person name="Guy L."/>
            <person name="Ettema T.J."/>
        </authorList>
    </citation>
    <scope>NUCLEOTIDE SEQUENCE</scope>
</reference>
<accession>A0A0F9GUU3</accession>